<feature type="domain" description="Alpha-carbonic anhydrase" evidence="8">
    <location>
        <begin position="1"/>
        <end position="103"/>
    </location>
</feature>
<evidence type="ECO:0000313" key="9">
    <source>
        <dbReference type="Proteomes" id="UP000887577"/>
    </source>
</evidence>
<keyword evidence="5" id="KW-0862">Zinc</keyword>
<accession>A0A914Y499</accession>
<keyword evidence="4" id="KW-0479">Metal-binding</keyword>
<organism evidence="9 10">
    <name type="scientific">Panagrolaimus superbus</name>
    <dbReference type="NCBI Taxonomy" id="310955"/>
    <lineage>
        <taxon>Eukaryota</taxon>
        <taxon>Metazoa</taxon>
        <taxon>Ecdysozoa</taxon>
        <taxon>Nematoda</taxon>
        <taxon>Chromadorea</taxon>
        <taxon>Rhabditida</taxon>
        <taxon>Tylenchina</taxon>
        <taxon>Panagrolaimomorpha</taxon>
        <taxon>Panagrolaimoidea</taxon>
        <taxon>Panagrolaimidae</taxon>
        <taxon>Panagrolaimus</taxon>
    </lineage>
</organism>
<proteinExistence type="inferred from homology"/>
<evidence type="ECO:0000256" key="2">
    <source>
        <dbReference type="ARBA" id="ARBA00010718"/>
    </source>
</evidence>
<protein>
    <recommendedName>
        <fullName evidence="3">carbonic anhydrase</fullName>
        <ecNumber evidence="3">4.2.1.1</ecNumber>
    </recommendedName>
</protein>
<dbReference type="SUPFAM" id="SSF51069">
    <property type="entry name" value="Carbonic anhydrase"/>
    <property type="match status" value="1"/>
</dbReference>
<dbReference type="GO" id="GO:0005737">
    <property type="term" value="C:cytoplasm"/>
    <property type="evidence" value="ECO:0007669"/>
    <property type="project" value="TreeGrafter"/>
</dbReference>
<evidence type="ECO:0000256" key="4">
    <source>
        <dbReference type="ARBA" id="ARBA00022723"/>
    </source>
</evidence>
<keyword evidence="6" id="KW-0456">Lyase</keyword>
<dbReference type="WBParaSite" id="PSU_v2.g15023.t1">
    <property type="protein sequence ID" value="PSU_v2.g15023.t1"/>
    <property type="gene ID" value="PSU_v2.g15023"/>
</dbReference>
<comment type="similarity">
    <text evidence="2">Belongs to the alpha-carbonic anhydrase family.</text>
</comment>
<dbReference type="InterPro" id="IPR001148">
    <property type="entry name" value="CA_dom"/>
</dbReference>
<dbReference type="Pfam" id="PF00194">
    <property type="entry name" value="Carb_anhydrase"/>
    <property type="match status" value="1"/>
</dbReference>
<sequence length="128" mass="14831">MLLDGALRSMILPFNRQKSAIIHSFRPHYILPINTDSFFRYEGSLTTPPCEESVIWTILSEPISMTKIQLGLFRAIRQNDGSEIKDNTRPMQPLNGRPILYQSMKRHFKFCDLSNPFVKALGQRICQF</sequence>
<dbReference type="Proteomes" id="UP000887577">
    <property type="component" value="Unplaced"/>
</dbReference>
<dbReference type="GO" id="GO:0008270">
    <property type="term" value="F:zinc ion binding"/>
    <property type="evidence" value="ECO:0007669"/>
    <property type="project" value="InterPro"/>
</dbReference>
<evidence type="ECO:0000256" key="6">
    <source>
        <dbReference type="ARBA" id="ARBA00023239"/>
    </source>
</evidence>
<comment type="cofactor">
    <cofactor evidence="1">
        <name>Zn(2+)</name>
        <dbReference type="ChEBI" id="CHEBI:29105"/>
    </cofactor>
</comment>
<evidence type="ECO:0000313" key="10">
    <source>
        <dbReference type="WBParaSite" id="PSU_v2.g15023.t1"/>
    </source>
</evidence>
<dbReference type="Gene3D" id="3.10.200.10">
    <property type="entry name" value="Alpha carbonic anhydrase"/>
    <property type="match status" value="1"/>
</dbReference>
<dbReference type="AlphaFoldDB" id="A0A914Y499"/>
<comment type="catalytic activity">
    <reaction evidence="7">
        <text>hydrogencarbonate + H(+) = CO2 + H2O</text>
        <dbReference type="Rhea" id="RHEA:10748"/>
        <dbReference type="ChEBI" id="CHEBI:15377"/>
        <dbReference type="ChEBI" id="CHEBI:15378"/>
        <dbReference type="ChEBI" id="CHEBI:16526"/>
        <dbReference type="ChEBI" id="CHEBI:17544"/>
        <dbReference type="EC" id="4.2.1.1"/>
    </reaction>
</comment>
<dbReference type="InterPro" id="IPR036398">
    <property type="entry name" value="CA_dom_sf"/>
</dbReference>
<dbReference type="PANTHER" id="PTHR18952:SF141">
    <property type="entry name" value="CARBONIC ANHYDRASE"/>
    <property type="match status" value="1"/>
</dbReference>
<name>A0A914Y499_9BILA</name>
<dbReference type="EC" id="4.2.1.1" evidence="3"/>
<dbReference type="PANTHER" id="PTHR18952">
    <property type="entry name" value="CARBONIC ANHYDRASE"/>
    <property type="match status" value="1"/>
</dbReference>
<evidence type="ECO:0000256" key="7">
    <source>
        <dbReference type="ARBA" id="ARBA00048348"/>
    </source>
</evidence>
<evidence type="ECO:0000256" key="3">
    <source>
        <dbReference type="ARBA" id="ARBA00012925"/>
    </source>
</evidence>
<dbReference type="InterPro" id="IPR023561">
    <property type="entry name" value="Carbonic_anhydrase_a-class"/>
</dbReference>
<dbReference type="SMART" id="SM01057">
    <property type="entry name" value="Carb_anhydrase"/>
    <property type="match status" value="1"/>
</dbReference>
<reference evidence="10" key="1">
    <citation type="submission" date="2022-11" db="UniProtKB">
        <authorList>
            <consortium name="WormBaseParasite"/>
        </authorList>
    </citation>
    <scope>IDENTIFICATION</scope>
</reference>
<evidence type="ECO:0000256" key="5">
    <source>
        <dbReference type="ARBA" id="ARBA00022833"/>
    </source>
</evidence>
<dbReference type="PROSITE" id="PS51144">
    <property type="entry name" value="ALPHA_CA_2"/>
    <property type="match status" value="1"/>
</dbReference>
<evidence type="ECO:0000259" key="8">
    <source>
        <dbReference type="PROSITE" id="PS51144"/>
    </source>
</evidence>
<dbReference type="GO" id="GO:0004089">
    <property type="term" value="F:carbonate dehydratase activity"/>
    <property type="evidence" value="ECO:0007669"/>
    <property type="project" value="UniProtKB-EC"/>
</dbReference>
<keyword evidence="9" id="KW-1185">Reference proteome</keyword>
<evidence type="ECO:0000256" key="1">
    <source>
        <dbReference type="ARBA" id="ARBA00001947"/>
    </source>
</evidence>